<protein>
    <submittedName>
        <fullName evidence="2">Uncharacterized protein</fullName>
    </submittedName>
</protein>
<proteinExistence type="predicted"/>
<dbReference type="EMBL" id="CAAALY010246286">
    <property type="protein sequence ID" value="VEL33721.1"/>
    <property type="molecule type" value="Genomic_DNA"/>
</dbReference>
<organism evidence="2 3">
    <name type="scientific">Protopolystoma xenopodis</name>
    <dbReference type="NCBI Taxonomy" id="117903"/>
    <lineage>
        <taxon>Eukaryota</taxon>
        <taxon>Metazoa</taxon>
        <taxon>Spiralia</taxon>
        <taxon>Lophotrochozoa</taxon>
        <taxon>Platyhelminthes</taxon>
        <taxon>Monogenea</taxon>
        <taxon>Polyopisthocotylea</taxon>
        <taxon>Polystomatidea</taxon>
        <taxon>Polystomatidae</taxon>
        <taxon>Protopolystoma</taxon>
    </lineage>
</organism>
<feature type="compositionally biased region" description="Polar residues" evidence="1">
    <location>
        <begin position="140"/>
        <end position="156"/>
    </location>
</feature>
<gene>
    <name evidence="2" type="ORF">PXEA_LOCUS27161</name>
</gene>
<comment type="caution">
    <text evidence="2">The sequence shown here is derived from an EMBL/GenBank/DDBJ whole genome shotgun (WGS) entry which is preliminary data.</text>
</comment>
<evidence type="ECO:0000256" key="1">
    <source>
        <dbReference type="SAM" id="MobiDB-lite"/>
    </source>
</evidence>
<evidence type="ECO:0000313" key="2">
    <source>
        <dbReference type="EMBL" id="VEL33721.1"/>
    </source>
</evidence>
<feature type="region of interest" description="Disordered" evidence="1">
    <location>
        <begin position="1"/>
        <end position="156"/>
    </location>
</feature>
<evidence type="ECO:0000313" key="3">
    <source>
        <dbReference type="Proteomes" id="UP000784294"/>
    </source>
</evidence>
<feature type="compositionally biased region" description="Polar residues" evidence="1">
    <location>
        <begin position="46"/>
        <end position="68"/>
    </location>
</feature>
<keyword evidence="3" id="KW-1185">Reference proteome</keyword>
<feature type="compositionally biased region" description="Low complexity" evidence="1">
    <location>
        <begin position="73"/>
        <end position="87"/>
    </location>
</feature>
<dbReference type="AlphaFoldDB" id="A0A3S5B175"/>
<reference evidence="2" key="1">
    <citation type="submission" date="2018-11" db="EMBL/GenBank/DDBJ databases">
        <authorList>
            <consortium name="Pathogen Informatics"/>
        </authorList>
    </citation>
    <scope>NUCLEOTIDE SEQUENCE</scope>
</reference>
<name>A0A3S5B175_9PLAT</name>
<sequence>MGSGNSLTLSRAGELSSKQGKAAVPTDSTKKTGLQDGSAVADGSSGAKSSGETATVSSDNQMPTQTVGQPLVEISSTGINSTSSGAASGSGGAEGQVSQPDDNEARPDPEGQVAAQPDLADQSDLNATSPRSVEIIGISEGNTVEQGESESSPADN</sequence>
<accession>A0A3S5B175</accession>
<dbReference type="Proteomes" id="UP000784294">
    <property type="component" value="Unassembled WGS sequence"/>
</dbReference>